<comment type="caution">
    <text evidence="2">The sequence shown here is derived from an EMBL/GenBank/DDBJ whole genome shotgun (WGS) entry which is preliminary data.</text>
</comment>
<organism evidence="2 4">
    <name type="scientific">Brassica cretica</name>
    <name type="common">Mustard</name>
    <dbReference type="NCBI Taxonomy" id="69181"/>
    <lineage>
        <taxon>Eukaryota</taxon>
        <taxon>Viridiplantae</taxon>
        <taxon>Streptophyta</taxon>
        <taxon>Embryophyta</taxon>
        <taxon>Tracheophyta</taxon>
        <taxon>Spermatophyta</taxon>
        <taxon>Magnoliopsida</taxon>
        <taxon>eudicotyledons</taxon>
        <taxon>Gunneridae</taxon>
        <taxon>Pentapetalae</taxon>
        <taxon>rosids</taxon>
        <taxon>malvids</taxon>
        <taxon>Brassicales</taxon>
        <taxon>Brassicaceae</taxon>
        <taxon>Brassiceae</taxon>
        <taxon>Brassica</taxon>
    </lineage>
</organism>
<dbReference type="EMBL" id="QGKY02000089">
    <property type="protein sequence ID" value="KAF2610753.1"/>
    <property type="molecule type" value="Genomic_DNA"/>
</dbReference>
<evidence type="ECO:0000313" key="3">
    <source>
        <dbReference type="EMBL" id="KAF2610753.1"/>
    </source>
</evidence>
<feature type="region of interest" description="Disordered" evidence="1">
    <location>
        <begin position="1"/>
        <end position="67"/>
    </location>
</feature>
<dbReference type="EMBL" id="QGKW02001660">
    <property type="protein sequence ID" value="KAF2578898.1"/>
    <property type="molecule type" value="Genomic_DNA"/>
</dbReference>
<evidence type="ECO:0000313" key="4">
    <source>
        <dbReference type="Proteomes" id="UP000712281"/>
    </source>
</evidence>
<feature type="compositionally biased region" description="Polar residues" evidence="1">
    <location>
        <begin position="1"/>
        <end position="47"/>
    </location>
</feature>
<dbReference type="Proteomes" id="UP000712281">
    <property type="component" value="Unassembled WGS sequence"/>
</dbReference>
<accession>A0A8S9J9U5</accession>
<gene>
    <name evidence="2" type="ORF">F2Q68_00001470</name>
    <name evidence="3" type="ORF">F2Q70_00008442</name>
</gene>
<proteinExistence type="predicted"/>
<reference evidence="2" key="1">
    <citation type="submission" date="2019-12" db="EMBL/GenBank/DDBJ databases">
        <title>Genome sequencing and annotation of Brassica cretica.</title>
        <authorList>
            <person name="Studholme D.J."/>
            <person name="Sarris P.F."/>
        </authorList>
    </citation>
    <scope>NUCLEOTIDE SEQUENCE</scope>
    <source>
        <strain evidence="2">PFS-001/15</strain>
        <strain evidence="3">PFS-102/07</strain>
        <tissue evidence="2">Leaf</tissue>
    </source>
</reference>
<evidence type="ECO:0000256" key="1">
    <source>
        <dbReference type="SAM" id="MobiDB-lite"/>
    </source>
</evidence>
<dbReference type="AlphaFoldDB" id="A0A8S9J9U5"/>
<protein>
    <submittedName>
        <fullName evidence="2">Uncharacterized protein</fullName>
    </submittedName>
</protein>
<sequence length="148" mass="16809">MTSSNGTTDQTNSTRPKTTETPPSNNLKAESSTLFQVVSTWKSQPETPQERPSSDDLDAEPNLYREDLDKELQQDTHIYKLPETENFRNAKTKSKGQETHERQPLIYLSSASQDPMEEVPLHIRVGITCTAHQKKLRIETRQSKQPTG</sequence>
<name>A0A8S9J9U5_BRACR</name>
<feature type="region of interest" description="Disordered" evidence="1">
    <location>
        <begin position="80"/>
        <end position="103"/>
    </location>
</feature>
<evidence type="ECO:0000313" key="2">
    <source>
        <dbReference type="EMBL" id="KAF2578898.1"/>
    </source>
</evidence>